<evidence type="ECO:0000313" key="1">
    <source>
        <dbReference type="EMBL" id="PMB68395.1"/>
    </source>
</evidence>
<proteinExistence type="predicted"/>
<dbReference type="OMA" id="YHIRLAR"/>
<accession>A0A2N6NM91</accession>
<comment type="caution">
    <text evidence="1">The sequence shown here is derived from an EMBL/GenBank/DDBJ whole genome shotgun (WGS) entry which is preliminary data.</text>
</comment>
<gene>
    <name evidence="1" type="ORF">BM221_004972</name>
</gene>
<dbReference type="EMBL" id="MRVG01000005">
    <property type="protein sequence ID" value="PMB68395.1"/>
    <property type="molecule type" value="Genomic_DNA"/>
</dbReference>
<organism evidence="1 2">
    <name type="scientific">Beauveria bassiana</name>
    <name type="common">White muscardine disease fungus</name>
    <name type="synonym">Tritirachium shiotae</name>
    <dbReference type="NCBI Taxonomy" id="176275"/>
    <lineage>
        <taxon>Eukaryota</taxon>
        <taxon>Fungi</taxon>
        <taxon>Dikarya</taxon>
        <taxon>Ascomycota</taxon>
        <taxon>Pezizomycotina</taxon>
        <taxon>Sordariomycetes</taxon>
        <taxon>Hypocreomycetidae</taxon>
        <taxon>Hypocreales</taxon>
        <taxon>Cordycipitaceae</taxon>
        <taxon>Beauveria</taxon>
    </lineage>
</organism>
<sequence>MAPLPDIGGLGGGGGPPPSTLAAQLVENISASSRSARSDDNAELKGLFAVIQRFKDQPELLRTPAQRTEHNHMLVYVYCRVVLDAVRLDDPLLNWPHVRTEALKALTFLRFTINETPAVLCYASATHGLLFRGAEPLWVWLLPRWLRMLGHPECEELESAIEGFLQYLLLTVARVSKLWPMTGPLTVYYRGCLTELPPVHVLDQVLGGPSATPSVSLIYHIRLARQVVRQAHSLARVLAYPLICQDSAFFSIAPMSEIGPWLLDSWLDLWSAQKRLEGDEKRSPLPLIGMAVDVAKAAKGDHAVATATKNKACTTLVLLCSEMVSAPEELAKADAGGDAARANYCLALVAIAQAALQLPTVSRLVASKLVNELSLLPAQYPALGEETDVWVRKHGFLC</sequence>
<protein>
    <submittedName>
        <fullName evidence="1">Uncharacterized protein</fullName>
    </submittedName>
</protein>
<reference evidence="1 2" key="1">
    <citation type="journal article" date="2016" name="Appl. Microbiol. Biotechnol.">
        <title>Characterization of T-DNA insertion mutants with decreased virulence in the entomopathogenic fungus Beauveria bassiana JEF-007.</title>
        <authorList>
            <person name="Kim S."/>
            <person name="Lee S.J."/>
            <person name="Nai Y.S."/>
            <person name="Yu J.S."/>
            <person name="Lee M.R."/>
            <person name="Yang Y.T."/>
            <person name="Kim J.S."/>
        </authorList>
    </citation>
    <scope>NUCLEOTIDE SEQUENCE [LARGE SCALE GENOMIC DNA]</scope>
    <source>
        <strain evidence="1 2">JEF-007</strain>
    </source>
</reference>
<evidence type="ECO:0000313" key="2">
    <source>
        <dbReference type="Proteomes" id="UP000235728"/>
    </source>
</evidence>
<name>A0A2N6NM91_BEABA</name>
<dbReference type="AlphaFoldDB" id="A0A2N6NM91"/>
<dbReference type="Proteomes" id="UP000235728">
    <property type="component" value="Unassembled WGS sequence"/>
</dbReference>